<dbReference type="EMBL" id="PGTM01000064">
    <property type="protein sequence ID" value="PJF36300.1"/>
    <property type="molecule type" value="Genomic_DNA"/>
</dbReference>
<dbReference type="GO" id="GO:0030170">
    <property type="term" value="F:pyridoxal phosphate binding"/>
    <property type="evidence" value="ECO:0007669"/>
    <property type="project" value="InterPro"/>
</dbReference>
<dbReference type="InterPro" id="IPR000524">
    <property type="entry name" value="Tscrpt_reg_HTH_GntR"/>
</dbReference>
<dbReference type="Gene3D" id="3.40.640.10">
    <property type="entry name" value="Type I PLP-dependent aspartate aminotransferase-like (Major domain)"/>
    <property type="match status" value="1"/>
</dbReference>
<dbReference type="Gene3D" id="3.90.1150.10">
    <property type="entry name" value="Aspartate Aminotransferase, domain 1"/>
    <property type="match status" value="1"/>
</dbReference>
<dbReference type="Proteomes" id="UP000229681">
    <property type="component" value="Unassembled WGS sequence"/>
</dbReference>
<dbReference type="SUPFAM" id="SSF53383">
    <property type="entry name" value="PLP-dependent transferases"/>
    <property type="match status" value="1"/>
</dbReference>
<keyword evidence="4" id="KW-0238">DNA-binding</keyword>
<dbReference type="GO" id="GO:0003677">
    <property type="term" value="F:DNA binding"/>
    <property type="evidence" value="ECO:0007669"/>
    <property type="project" value="UniProtKB-KW"/>
</dbReference>
<dbReference type="GO" id="GO:0008483">
    <property type="term" value="F:transaminase activity"/>
    <property type="evidence" value="ECO:0007669"/>
    <property type="project" value="UniProtKB-KW"/>
</dbReference>
<gene>
    <name evidence="7" type="ORF">CUN49_06120</name>
    <name evidence="8" type="ORF">CUN50_04590</name>
</gene>
<evidence type="ECO:0000259" key="6">
    <source>
        <dbReference type="PROSITE" id="PS50949"/>
    </source>
</evidence>
<dbReference type="SUPFAM" id="SSF46785">
    <property type="entry name" value="Winged helix' DNA-binding domain"/>
    <property type="match status" value="1"/>
</dbReference>
<keyword evidence="7" id="KW-0808">Transferase</keyword>
<evidence type="ECO:0000313" key="10">
    <source>
        <dbReference type="Proteomes" id="UP000229681"/>
    </source>
</evidence>
<evidence type="ECO:0000313" key="7">
    <source>
        <dbReference type="EMBL" id="PJF36300.1"/>
    </source>
</evidence>
<feature type="domain" description="HTH gntR-type" evidence="6">
    <location>
        <begin position="44"/>
        <end position="112"/>
    </location>
</feature>
<evidence type="ECO:0000313" key="8">
    <source>
        <dbReference type="EMBL" id="PJF42320.1"/>
    </source>
</evidence>
<dbReference type="Proteomes" id="UP000228947">
    <property type="component" value="Unassembled WGS sequence"/>
</dbReference>
<dbReference type="AlphaFoldDB" id="A0A2M8PFH1"/>
<reference evidence="9 10" key="1">
    <citation type="submission" date="2017-11" db="EMBL/GenBank/DDBJ databases">
        <title>Evolution of Phototrophy in the Chloroflexi Phylum Driven by Horizontal Gene Transfer.</title>
        <authorList>
            <person name="Ward L.M."/>
            <person name="Hemp J."/>
            <person name="Shih P.M."/>
            <person name="Mcglynn S.E."/>
            <person name="Fischer W."/>
        </authorList>
    </citation>
    <scope>NUCLEOTIDE SEQUENCE [LARGE SCALE GENOMIC DNA]</scope>
    <source>
        <strain evidence="8">CP1_1M</strain>
        <strain evidence="7">JP3_13</strain>
    </source>
</reference>
<dbReference type="EMBL" id="PGTL01000022">
    <property type="protein sequence ID" value="PJF42320.1"/>
    <property type="molecule type" value="Genomic_DNA"/>
</dbReference>
<evidence type="ECO:0000256" key="3">
    <source>
        <dbReference type="ARBA" id="ARBA00023015"/>
    </source>
</evidence>
<comment type="caution">
    <text evidence="7">The sequence shown here is derived from an EMBL/GenBank/DDBJ whole genome shotgun (WGS) entry which is preliminary data.</text>
</comment>
<evidence type="ECO:0000256" key="1">
    <source>
        <dbReference type="ARBA" id="ARBA00005384"/>
    </source>
</evidence>
<dbReference type="InterPro" id="IPR015422">
    <property type="entry name" value="PyrdxlP-dep_Trfase_small"/>
</dbReference>
<keyword evidence="5" id="KW-0804">Transcription</keyword>
<dbReference type="Pfam" id="PF00155">
    <property type="entry name" value="Aminotran_1_2"/>
    <property type="match status" value="1"/>
</dbReference>
<keyword evidence="2" id="KW-0663">Pyridoxal phosphate</keyword>
<comment type="similarity">
    <text evidence="1">In the C-terminal section; belongs to the class-I pyridoxal-phosphate-dependent aminotransferase family.</text>
</comment>
<keyword evidence="7" id="KW-0032">Aminotransferase</keyword>
<name>A0A2M8PFH1_9CHLR</name>
<organism evidence="7 10">
    <name type="scientific">Candidatus Thermofonsia Clade 1 bacterium</name>
    <dbReference type="NCBI Taxonomy" id="2364210"/>
    <lineage>
        <taxon>Bacteria</taxon>
        <taxon>Bacillati</taxon>
        <taxon>Chloroflexota</taxon>
        <taxon>Candidatus Thermofontia</taxon>
        <taxon>Candidatus Thermofonsia Clade 1</taxon>
    </lineage>
</organism>
<protein>
    <submittedName>
        <fullName evidence="7">PLP-dependent aminotransferase family protein</fullName>
    </submittedName>
</protein>
<dbReference type="SMART" id="SM00345">
    <property type="entry name" value="HTH_GNTR"/>
    <property type="match status" value="1"/>
</dbReference>
<evidence type="ECO:0000256" key="5">
    <source>
        <dbReference type="ARBA" id="ARBA00023163"/>
    </source>
</evidence>
<sequence length="509" mass="54356">MVGGNFSGPSDLGLDSGLQPDQRRAAQLARSAHIAAQLDRHSAEPLYRQLARTLRERIAEGALRVGDKLPPSRVLAAQLGVSRMCVVNAYAELLNEGLLAASPGRGTFVASAFGAAPENSALPSIAANPSAGTLPADSVIAFSGGAPAEEFLPVAAIRRAIEAVLERDGAAAVAYEETEGYPPLRAAVAQHLASLGIRTAAENVLITGGCQQALDLAVQALLNEGDTLLTTNPTYLGILDIARIRRLRVVGVPVDAQGLRTELLDSALVAYRPHLIYIAPTHHNPTGSVMPLHRRRVLLRIAAAADVPILEDGVYHELSYGDEPPPPLKALDEYGIVVHANGFSKIVLPGTRIGYLIVEGGLRARILRVKQAADICTPSLNQRAMHHFLVSGALSGHLDRVRRACQQRRDAALKAAQRHLPSGTRWSAPSGGVYLWIELPQHGVTAAQLYPIALQHGVSFAIGSEFFVGESDPSAAYFIRVNFAQQPPLRIEEGMRRLGAAWRAASQQL</sequence>
<dbReference type="InterPro" id="IPR051446">
    <property type="entry name" value="HTH_trans_reg/aminotransferase"/>
</dbReference>
<dbReference type="PRINTS" id="PR00035">
    <property type="entry name" value="HTHGNTR"/>
</dbReference>
<dbReference type="PROSITE" id="PS50949">
    <property type="entry name" value="HTH_GNTR"/>
    <property type="match status" value="1"/>
</dbReference>
<dbReference type="InterPro" id="IPR015424">
    <property type="entry name" value="PyrdxlP-dep_Trfase"/>
</dbReference>
<evidence type="ECO:0000256" key="2">
    <source>
        <dbReference type="ARBA" id="ARBA00022898"/>
    </source>
</evidence>
<dbReference type="Pfam" id="PF00392">
    <property type="entry name" value="GntR"/>
    <property type="match status" value="1"/>
</dbReference>
<dbReference type="CDD" id="cd07377">
    <property type="entry name" value="WHTH_GntR"/>
    <property type="match status" value="1"/>
</dbReference>
<evidence type="ECO:0000256" key="4">
    <source>
        <dbReference type="ARBA" id="ARBA00023125"/>
    </source>
</evidence>
<dbReference type="InterPro" id="IPR036388">
    <property type="entry name" value="WH-like_DNA-bd_sf"/>
</dbReference>
<evidence type="ECO:0000313" key="9">
    <source>
        <dbReference type="Proteomes" id="UP000228947"/>
    </source>
</evidence>
<dbReference type="GO" id="GO:0003700">
    <property type="term" value="F:DNA-binding transcription factor activity"/>
    <property type="evidence" value="ECO:0007669"/>
    <property type="project" value="InterPro"/>
</dbReference>
<dbReference type="PANTHER" id="PTHR46577">
    <property type="entry name" value="HTH-TYPE TRANSCRIPTIONAL REGULATORY PROTEIN GABR"/>
    <property type="match status" value="1"/>
</dbReference>
<proteinExistence type="inferred from homology"/>
<dbReference type="CDD" id="cd00609">
    <property type="entry name" value="AAT_like"/>
    <property type="match status" value="1"/>
</dbReference>
<dbReference type="InterPro" id="IPR015421">
    <property type="entry name" value="PyrdxlP-dep_Trfase_major"/>
</dbReference>
<keyword evidence="3" id="KW-0805">Transcription regulation</keyword>
<dbReference type="InterPro" id="IPR036390">
    <property type="entry name" value="WH_DNA-bd_sf"/>
</dbReference>
<dbReference type="InterPro" id="IPR004839">
    <property type="entry name" value="Aminotransferase_I/II_large"/>
</dbReference>
<accession>A0A2M8PFH1</accession>
<dbReference type="Gene3D" id="1.10.10.10">
    <property type="entry name" value="Winged helix-like DNA-binding domain superfamily/Winged helix DNA-binding domain"/>
    <property type="match status" value="1"/>
</dbReference>
<dbReference type="PANTHER" id="PTHR46577:SF2">
    <property type="entry name" value="TRANSCRIPTIONAL REGULATORY PROTEIN"/>
    <property type="match status" value="1"/>
</dbReference>